<dbReference type="Gene3D" id="1.10.8.60">
    <property type="match status" value="1"/>
</dbReference>
<dbReference type="GO" id="GO:0034605">
    <property type="term" value="P:cellular response to heat"/>
    <property type="evidence" value="ECO:0007669"/>
    <property type="project" value="TreeGrafter"/>
</dbReference>
<accession>A0A955EC07</accession>
<evidence type="ECO:0008006" key="5">
    <source>
        <dbReference type="Google" id="ProtNLM"/>
    </source>
</evidence>
<dbReference type="PANTHER" id="PTHR11638:SF18">
    <property type="entry name" value="HEAT SHOCK PROTEIN 104"/>
    <property type="match status" value="1"/>
</dbReference>
<evidence type="ECO:0000256" key="2">
    <source>
        <dbReference type="ARBA" id="ARBA00022840"/>
    </source>
</evidence>
<dbReference type="Gene3D" id="1.10.1780.10">
    <property type="entry name" value="Clp, N-terminal domain"/>
    <property type="match status" value="1"/>
</dbReference>
<dbReference type="PANTHER" id="PTHR11638">
    <property type="entry name" value="ATP-DEPENDENT CLP PROTEASE"/>
    <property type="match status" value="1"/>
</dbReference>
<dbReference type="AlphaFoldDB" id="A0A955EC07"/>
<dbReference type="Gene3D" id="4.10.860.10">
    <property type="entry name" value="UVR domain"/>
    <property type="match status" value="1"/>
</dbReference>
<dbReference type="InterPro" id="IPR027417">
    <property type="entry name" value="P-loop_NTPase"/>
</dbReference>
<sequence length="496" mass="54611">MNNASINKLTIRATHILSAFVDVDTISSSEFLTLIKKSEGMGTALMHHLSPLNTKDSIVLKINDVVVEAFNQASIFEHSYVGTEHLLLAVLKLTSSKDHSRAKSSLVKLSLFPSLGSKTSVPGIGAIMSMFGKVLSTGIFVDSLPYYQKPISDSYIALLQKEHSNLALLGGTSASNDLFANYLASSINRFECPLLLSGYTVVSFDLFSFFALATSRSMSIGVMLDGLLSELKALNRVILYIKDFNNLVVSTPTGYTVPIYFTLFMRAIKDTNIKVLIPAEQDIFDRLMSDSPESLDAFTSIKLSQPKETDIYSILKLLRRDYSEYHNVKIPLSVLRYLSKKVLEKDDFTDVMASSLDLLDTACSMVGSTSNVFSDKYKDLIKHSHGVLRDIVKSLDTGDFEHAQVGKAKLSRSDKALTKVEDEMFEKEAMTLQNLDIDKALTQLGIKDPSNNIRSINANKLSSLSRRLKSNVIGQNAAVDAVSKAIIRSTLGLKKG</sequence>
<organism evidence="3 4">
    <name type="scientific">candidate division WWE3 bacterium</name>
    <dbReference type="NCBI Taxonomy" id="2053526"/>
    <lineage>
        <taxon>Bacteria</taxon>
        <taxon>Katanobacteria</taxon>
    </lineage>
</organism>
<evidence type="ECO:0000313" key="4">
    <source>
        <dbReference type="Proteomes" id="UP000740557"/>
    </source>
</evidence>
<comment type="caution">
    <text evidence="3">The sequence shown here is derived from an EMBL/GenBank/DDBJ whole genome shotgun (WGS) entry which is preliminary data.</text>
</comment>
<keyword evidence="1" id="KW-0547">Nucleotide-binding</keyword>
<dbReference type="EMBL" id="JAGQNX010000132">
    <property type="protein sequence ID" value="MCA9308669.1"/>
    <property type="molecule type" value="Genomic_DNA"/>
</dbReference>
<reference evidence="3" key="1">
    <citation type="submission" date="2020-04" db="EMBL/GenBank/DDBJ databases">
        <authorList>
            <person name="Zhang T."/>
        </authorList>
    </citation>
    <scope>NUCLEOTIDE SEQUENCE</scope>
    <source>
        <strain evidence="3">HKST-UBA79</strain>
    </source>
</reference>
<dbReference type="GO" id="GO:0016887">
    <property type="term" value="F:ATP hydrolysis activity"/>
    <property type="evidence" value="ECO:0007669"/>
    <property type="project" value="TreeGrafter"/>
</dbReference>
<name>A0A955EC07_UNCKA</name>
<evidence type="ECO:0000313" key="3">
    <source>
        <dbReference type="EMBL" id="MCA9308669.1"/>
    </source>
</evidence>
<reference evidence="3" key="2">
    <citation type="journal article" date="2021" name="Microbiome">
        <title>Successional dynamics and alternative stable states in a saline activated sludge microbial community over 9 years.</title>
        <authorList>
            <person name="Wang Y."/>
            <person name="Ye J."/>
            <person name="Ju F."/>
            <person name="Liu L."/>
            <person name="Boyd J.A."/>
            <person name="Deng Y."/>
            <person name="Parks D.H."/>
            <person name="Jiang X."/>
            <person name="Yin X."/>
            <person name="Woodcroft B.J."/>
            <person name="Tyson G.W."/>
            <person name="Hugenholtz P."/>
            <person name="Polz M.F."/>
            <person name="Zhang T."/>
        </authorList>
    </citation>
    <scope>NUCLEOTIDE SEQUENCE</scope>
    <source>
        <strain evidence="3">HKST-UBA79</strain>
    </source>
</reference>
<protein>
    <recommendedName>
        <fullName evidence="5">Clp R domain-containing protein</fullName>
    </recommendedName>
</protein>
<feature type="non-terminal residue" evidence="3">
    <location>
        <position position="496"/>
    </location>
</feature>
<evidence type="ECO:0000256" key="1">
    <source>
        <dbReference type="ARBA" id="ARBA00022741"/>
    </source>
</evidence>
<proteinExistence type="predicted"/>
<dbReference type="GO" id="GO:0005737">
    <property type="term" value="C:cytoplasm"/>
    <property type="evidence" value="ECO:0007669"/>
    <property type="project" value="TreeGrafter"/>
</dbReference>
<dbReference type="InterPro" id="IPR050130">
    <property type="entry name" value="ClpA_ClpB"/>
</dbReference>
<dbReference type="Gene3D" id="3.40.50.300">
    <property type="entry name" value="P-loop containing nucleotide triphosphate hydrolases"/>
    <property type="match status" value="1"/>
</dbReference>
<dbReference type="GO" id="GO:0005524">
    <property type="term" value="F:ATP binding"/>
    <property type="evidence" value="ECO:0007669"/>
    <property type="project" value="UniProtKB-KW"/>
</dbReference>
<gene>
    <name evidence="3" type="ORF">KC980_04100</name>
</gene>
<dbReference type="SUPFAM" id="SSF52540">
    <property type="entry name" value="P-loop containing nucleoside triphosphate hydrolases"/>
    <property type="match status" value="1"/>
</dbReference>
<keyword evidence="2" id="KW-0067">ATP-binding</keyword>
<dbReference type="InterPro" id="IPR036628">
    <property type="entry name" value="Clp_N_dom_sf"/>
</dbReference>
<dbReference type="Proteomes" id="UP000740557">
    <property type="component" value="Unassembled WGS sequence"/>
</dbReference>